<dbReference type="STRING" id="1036612.A0A1L9TSW8"/>
<dbReference type="InterPro" id="IPR006314">
    <property type="entry name" value="Dyp_peroxidase"/>
</dbReference>
<organism evidence="12 13">
    <name type="scientific">Aspergillus sydowii CBS 593.65</name>
    <dbReference type="NCBI Taxonomy" id="1036612"/>
    <lineage>
        <taxon>Eukaryota</taxon>
        <taxon>Fungi</taxon>
        <taxon>Dikarya</taxon>
        <taxon>Ascomycota</taxon>
        <taxon>Pezizomycotina</taxon>
        <taxon>Eurotiomycetes</taxon>
        <taxon>Eurotiomycetidae</taxon>
        <taxon>Eurotiales</taxon>
        <taxon>Aspergillaceae</taxon>
        <taxon>Aspergillus</taxon>
        <taxon>Aspergillus subgen. Nidulantes</taxon>
    </lineage>
</organism>
<feature type="region of interest" description="Disordered" evidence="9">
    <location>
        <begin position="49"/>
        <end position="78"/>
    </location>
</feature>
<dbReference type="PROSITE" id="PS51404">
    <property type="entry name" value="DYP_PEROXIDASE"/>
    <property type="match status" value="1"/>
</dbReference>
<comment type="cofactor">
    <cofactor evidence="1">
        <name>heme b</name>
        <dbReference type="ChEBI" id="CHEBI:60344"/>
    </cofactor>
</comment>
<dbReference type="Pfam" id="PF20628">
    <property type="entry name" value="Dyp_perox_C"/>
    <property type="match status" value="1"/>
</dbReference>
<dbReference type="Pfam" id="PF21105">
    <property type="entry name" value="DyP_N"/>
    <property type="match status" value="1"/>
</dbReference>
<dbReference type="NCBIfam" id="TIGR01413">
    <property type="entry name" value="Dyp_perox_fam"/>
    <property type="match status" value="1"/>
</dbReference>
<dbReference type="InterPro" id="IPR048328">
    <property type="entry name" value="Dyp_perox_C"/>
</dbReference>
<feature type="compositionally biased region" description="Basic and acidic residues" evidence="9">
    <location>
        <begin position="49"/>
        <end position="67"/>
    </location>
</feature>
<evidence type="ECO:0000256" key="5">
    <source>
        <dbReference type="ARBA" id="ARBA00022729"/>
    </source>
</evidence>
<accession>A0A1L9TSW8</accession>
<protein>
    <recommendedName>
        <fullName evidence="14">Dyp-type peroxidase</fullName>
    </recommendedName>
</protein>
<reference evidence="13" key="1">
    <citation type="journal article" date="2017" name="Genome Biol.">
        <title>Comparative genomics reveals high biological diversity and specific adaptations in the industrially and medically important fungal genus Aspergillus.</title>
        <authorList>
            <person name="de Vries R.P."/>
            <person name="Riley R."/>
            <person name="Wiebenga A."/>
            <person name="Aguilar-Osorio G."/>
            <person name="Amillis S."/>
            <person name="Uchima C.A."/>
            <person name="Anderluh G."/>
            <person name="Asadollahi M."/>
            <person name="Askin M."/>
            <person name="Barry K."/>
            <person name="Battaglia E."/>
            <person name="Bayram O."/>
            <person name="Benocci T."/>
            <person name="Braus-Stromeyer S.A."/>
            <person name="Caldana C."/>
            <person name="Canovas D."/>
            <person name="Cerqueira G.C."/>
            <person name="Chen F."/>
            <person name="Chen W."/>
            <person name="Choi C."/>
            <person name="Clum A."/>
            <person name="Dos Santos R.A."/>
            <person name="Damasio A.R."/>
            <person name="Diallinas G."/>
            <person name="Emri T."/>
            <person name="Fekete E."/>
            <person name="Flipphi M."/>
            <person name="Freyberg S."/>
            <person name="Gallo A."/>
            <person name="Gournas C."/>
            <person name="Habgood R."/>
            <person name="Hainaut M."/>
            <person name="Harispe M.L."/>
            <person name="Henrissat B."/>
            <person name="Hilden K.S."/>
            <person name="Hope R."/>
            <person name="Hossain A."/>
            <person name="Karabika E."/>
            <person name="Karaffa L."/>
            <person name="Karanyi Z."/>
            <person name="Krasevec N."/>
            <person name="Kuo A."/>
            <person name="Kusch H."/>
            <person name="LaButti K."/>
            <person name="Lagendijk E.L."/>
            <person name="Lapidus A."/>
            <person name="Levasseur A."/>
            <person name="Lindquist E."/>
            <person name="Lipzen A."/>
            <person name="Logrieco A.F."/>
            <person name="MacCabe A."/>
            <person name="Maekelae M.R."/>
            <person name="Malavazi I."/>
            <person name="Melin P."/>
            <person name="Meyer V."/>
            <person name="Mielnichuk N."/>
            <person name="Miskei M."/>
            <person name="Molnar A.P."/>
            <person name="Mule G."/>
            <person name="Ngan C.Y."/>
            <person name="Orejas M."/>
            <person name="Orosz E."/>
            <person name="Ouedraogo J.P."/>
            <person name="Overkamp K.M."/>
            <person name="Park H.-S."/>
            <person name="Perrone G."/>
            <person name="Piumi F."/>
            <person name="Punt P.J."/>
            <person name="Ram A.F."/>
            <person name="Ramon A."/>
            <person name="Rauscher S."/>
            <person name="Record E."/>
            <person name="Riano-Pachon D.M."/>
            <person name="Robert V."/>
            <person name="Roehrig J."/>
            <person name="Ruller R."/>
            <person name="Salamov A."/>
            <person name="Salih N.S."/>
            <person name="Samson R.A."/>
            <person name="Sandor E."/>
            <person name="Sanguinetti M."/>
            <person name="Schuetze T."/>
            <person name="Sepcic K."/>
            <person name="Shelest E."/>
            <person name="Sherlock G."/>
            <person name="Sophianopoulou V."/>
            <person name="Squina F.M."/>
            <person name="Sun H."/>
            <person name="Susca A."/>
            <person name="Todd R.B."/>
            <person name="Tsang A."/>
            <person name="Unkles S.E."/>
            <person name="van de Wiele N."/>
            <person name="van Rossen-Uffink D."/>
            <person name="Oliveira J.V."/>
            <person name="Vesth T.C."/>
            <person name="Visser J."/>
            <person name="Yu J.-H."/>
            <person name="Zhou M."/>
            <person name="Andersen M.R."/>
            <person name="Archer D.B."/>
            <person name="Baker S.E."/>
            <person name="Benoit I."/>
            <person name="Brakhage A.A."/>
            <person name="Braus G.H."/>
            <person name="Fischer R."/>
            <person name="Frisvad J.C."/>
            <person name="Goldman G.H."/>
            <person name="Houbraken J."/>
            <person name="Oakley B."/>
            <person name="Pocsi I."/>
            <person name="Scazzocchio C."/>
            <person name="Seiboth B."/>
            <person name="vanKuyk P.A."/>
            <person name="Wortman J."/>
            <person name="Dyer P.S."/>
            <person name="Grigoriev I.V."/>
        </authorList>
    </citation>
    <scope>NUCLEOTIDE SEQUENCE [LARGE SCALE GENOMIC DNA]</scope>
    <source>
        <strain evidence="13">CBS 593.65</strain>
    </source>
</reference>
<dbReference type="GO" id="GO:0005829">
    <property type="term" value="C:cytosol"/>
    <property type="evidence" value="ECO:0007669"/>
    <property type="project" value="TreeGrafter"/>
</dbReference>
<proteinExistence type="inferred from homology"/>
<evidence type="ECO:0000256" key="6">
    <source>
        <dbReference type="ARBA" id="ARBA00023002"/>
    </source>
</evidence>
<dbReference type="InterPro" id="IPR049509">
    <property type="entry name" value="DyP_N"/>
</dbReference>
<evidence type="ECO:0008006" key="14">
    <source>
        <dbReference type="Google" id="ProtNLM"/>
    </source>
</evidence>
<dbReference type="SUPFAM" id="SSF54909">
    <property type="entry name" value="Dimeric alpha+beta barrel"/>
    <property type="match status" value="1"/>
</dbReference>
<dbReference type="RefSeq" id="XP_040706356.1">
    <property type="nucleotide sequence ID" value="XM_040851629.1"/>
</dbReference>
<comment type="similarity">
    <text evidence="8">Belongs to the DyP-type peroxidase family.</text>
</comment>
<keyword evidence="7" id="KW-0408">Iron</keyword>
<evidence type="ECO:0000256" key="9">
    <source>
        <dbReference type="SAM" id="MobiDB-lite"/>
    </source>
</evidence>
<dbReference type="Proteomes" id="UP000184356">
    <property type="component" value="Unassembled WGS sequence"/>
</dbReference>
<dbReference type="PANTHER" id="PTHR30521:SF4">
    <property type="entry name" value="DEFERROCHELATASE"/>
    <property type="match status" value="1"/>
</dbReference>
<feature type="region of interest" description="Disordered" evidence="9">
    <location>
        <begin position="438"/>
        <end position="459"/>
    </location>
</feature>
<evidence type="ECO:0000256" key="1">
    <source>
        <dbReference type="ARBA" id="ARBA00001970"/>
    </source>
</evidence>
<dbReference type="GO" id="GO:0020037">
    <property type="term" value="F:heme binding"/>
    <property type="evidence" value="ECO:0007669"/>
    <property type="project" value="InterPro"/>
</dbReference>
<evidence type="ECO:0000259" key="11">
    <source>
        <dbReference type="Pfam" id="PF21105"/>
    </source>
</evidence>
<dbReference type="GeneID" id="63767702"/>
<gene>
    <name evidence="12" type="ORF">ASPSYDRAFT_86233</name>
</gene>
<keyword evidence="13" id="KW-1185">Reference proteome</keyword>
<name>A0A1L9TSW8_9EURO</name>
<keyword evidence="3" id="KW-0349">Heme</keyword>
<feature type="domain" description="DyP dimeric alpha+beta barrel" evidence="11">
    <location>
        <begin position="10"/>
        <end position="178"/>
    </location>
</feature>
<dbReference type="GO" id="GO:0046872">
    <property type="term" value="F:metal ion binding"/>
    <property type="evidence" value="ECO:0007669"/>
    <property type="project" value="UniProtKB-KW"/>
</dbReference>
<keyword evidence="4" id="KW-0479">Metal-binding</keyword>
<keyword evidence="5" id="KW-0732">Signal</keyword>
<dbReference type="EMBL" id="KV878583">
    <property type="protein sequence ID" value="OJJ62550.1"/>
    <property type="molecule type" value="Genomic_DNA"/>
</dbReference>
<dbReference type="AlphaFoldDB" id="A0A1L9TSW8"/>
<dbReference type="OrthoDB" id="3207336at2759"/>
<evidence type="ECO:0000256" key="8">
    <source>
        <dbReference type="ARBA" id="ARBA00025737"/>
    </source>
</evidence>
<dbReference type="InterPro" id="IPR011008">
    <property type="entry name" value="Dimeric_a/b-barrel"/>
</dbReference>
<evidence type="ECO:0000256" key="2">
    <source>
        <dbReference type="ARBA" id="ARBA00022559"/>
    </source>
</evidence>
<feature type="domain" description="Dyp-type peroxidase C-terminal" evidence="10">
    <location>
        <begin position="238"/>
        <end position="401"/>
    </location>
</feature>
<dbReference type="VEuPathDB" id="FungiDB:ASPSYDRAFT_86233"/>
<evidence type="ECO:0000259" key="10">
    <source>
        <dbReference type="Pfam" id="PF20628"/>
    </source>
</evidence>
<dbReference type="PANTHER" id="PTHR30521">
    <property type="entry name" value="DEFERROCHELATASE/PEROXIDASE"/>
    <property type="match status" value="1"/>
</dbReference>
<evidence type="ECO:0000313" key="13">
    <source>
        <dbReference type="Proteomes" id="UP000184356"/>
    </source>
</evidence>
<dbReference type="GO" id="GO:0004601">
    <property type="term" value="F:peroxidase activity"/>
    <property type="evidence" value="ECO:0007669"/>
    <property type="project" value="UniProtKB-KW"/>
</dbReference>
<sequence length="490" mass="55644">MAPPPEVLKDLQGDIWPGLGKSHETFYLFNIKNPDVFKRRIKTMVDEKKITSAEEAQKKRAQNRDPHQPSPEAGINVGFSPKGMKTLKWFSMAELGRGNTLSNRQFCDGAGTLALDQGRDIIEDYDPWMVDHIKGKKDIHGVFIICGDKDSCEAGEALVSKMLGDSIDHIHSLKGSVRTGEARGYEHFGFKDTISQPRLEGWDKEDSLSLPYHCRPGVIVMNHPGTNGWPNNDAGQWEPEWAKNGSYFVLRQMEQDVGKFKEHAKKLAEDKSLGLNLKPHQLEARFVGRWHSGAPLEYFPKEDPAKDKNGPQWDFGNKWEYQEPFNETRCPYGSHIRKSNPRNNFAQKAHDKEKSLILRRGITYGSDYSEETKDEKRGLLFGCYQSNVMNGYAAIMDRWINNDAFPFKNSGQDVIVAQPIKGAVKESDKTLHANLYGLDEDGEPHALDSNNNPPEHKKKRCDFPGFVKVRGGEFFFNPPLSFFDRMVNKI</sequence>
<evidence type="ECO:0000256" key="3">
    <source>
        <dbReference type="ARBA" id="ARBA00022617"/>
    </source>
</evidence>
<keyword evidence="6" id="KW-0560">Oxidoreductase</keyword>
<evidence type="ECO:0000313" key="12">
    <source>
        <dbReference type="EMBL" id="OJJ62550.1"/>
    </source>
</evidence>
<evidence type="ECO:0000256" key="7">
    <source>
        <dbReference type="ARBA" id="ARBA00023004"/>
    </source>
</evidence>
<keyword evidence="2" id="KW-0575">Peroxidase</keyword>
<evidence type="ECO:0000256" key="4">
    <source>
        <dbReference type="ARBA" id="ARBA00022723"/>
    </source>
</evidence>